<organism evidence="2">
    <name type="scientific">Hexamita inflata</name>
    <dbReference type="NCBI Taxonomy" id="28002"/>
    <lineage>
        <taxon>Eukaryota</taxon>
        <taxon>Metamonada</taxon>
        <taxon>Diplomonadida</taxon>
        <taxon>Hexamitidae</taxon>
        <taxon>Hexamitinae</taxon>
        <taxon>Hexamita</taxon>
    </lineage>
</organism>
<evidence type="ECO:0000313" key="3">
    <source>
        <dbReference type="EMBL" id="CAL6054535.1"/>
    </source>
</evidence>
<reference evidence="3 4" key="2">
    <citation type="submission" date="2024-07" db="EMBL/GenBank/DDBJ databases">
        <authorList>
            <person name="Akdeniz Z."/>
        </authorList>
    </citation>
    <scope>NUCLEOTIDE SEQUENCE [LARGE SCALE GENOMIC DNA]</scope>
</reference>
<evidence type="ECO:0000313" key="4">
    <source>
        <dbReference type="Proteomes" id="UP001642409"/>
    </source>
</evidence>
<reference evidence="2" key="1">
    <citation type="submission" date="2023-06" db="EMBL/GenBank/DDBJ databases">
        <authorList>
            <person name="Kurt Z."/>
        </authorList>
    </citation>
    <scope>NUCLEOTIDE SEQUENCE</scope>
</reference>
<sequence length="458" mass="53735">MNPIILVDAQLPKTLTNIECVDTQRQFDKDIKQYVIQVSKSMKFKQFDYNYITLQLKGPQAAFIFTIETVQKTRVRVQFSPQFAFSSAKNLIKFPFLLPDQFVQLQFHIPSLCEQFSKLKEFEFGNCQLLKVFLSNEIYKPTLFFNKVYQQDNFSQLQKLQIPVIKMNNVLVDRSVLIQLSKQKPVLYNYQDYLTQFKIESDQTLQELTNAQLLQIQLFTAKEEVKETDQIQVTKSQIKPETKAKKEVTKTVKQPQKPYKSLQDFEQNSQSEHSNDYDIENIPLEFQQFEITYGENFKEEEGKDGQNVKLLTPVKIKGSKMKRQKLIGVKMNKIVETQINYEDFKVEDIENVQPEQVQNEISDFEDSELDDMIKNEMNLEDQKQDVNDLDEFLERGDTEIKSYMIDKLNAKQKAQLKSGILCGCYTLQKQSDGLRLGLVWDRIQNAFFEMEDDDDDDE</sequence>
<dbReference type="EMBL" id="CATOUU010000202">
    <property type="protein sequence ID" value="CAI9920668.1"/>
    <property type="molecule type" value="Genomic_DNA"/>
</dbReference>
<dbReference type="EMBL" id="CAXDID020000202">
    <property type="protein sequence ID" value="CAL6054535.1"/>
    <property type="molecule type" value="Genomic_DNA"/>
</dbReference>
<protein>
    <submittedName>
        <fullName evidence="3">Hypothetical_protein</fullName>
    </submittedName>
</protein>
<evidence type="ECO:0000313" key="2">
    <source>
        <dbReference type="EMBL" id="CAI9920668.1"/>
    </source>
</evidence>
<dbReference type="Proteomes" id="UP001642409">
    <property type="component" value="Unassembled WGS sequence"/>
</dbReference>
<comment type="caution">
    <text evidence="2">The sequence shown here is derived from an EMBL/GenBank/DDBJ whole genome shotgun (WGS) entry which is preliminary data.</text>
</comment>
<gene>
    <name evidence="3" type="ORF">HINF_LOCUS46113</name>
    <name evidence="2" type="ORF">HINF_LOCUS8313</name>
</gene>
<name>A0AA86TSA7_9EUKA</name>
<proteinExistence type="predicted"/>
<accession>A0AA86TSA7</accession>
<feature type="region of interest" description="Disordered" evidence="1">
    <location>
        <begin position="244"/>
        <end position="276"/>
    </location>
</feature>
<dbReference type="AlphaFoldDB" id="A0AA86TSA7"/>
<keyword evidence="4" id="KW-1185">Reference proteome</keyword>
<evidence type="ECO:0000256" key="1">
    <source>
        <dbReference type="SAM" id="MobiDB-lite"/>
    </source>
</evidence>